<feature type="non-terminal residue" evidence="1">
    <location>
        <position position="102"/>
    </location>
</feature>
<organism evidence="1 2">
    <name type="scientific">Jimgerdemannia flammicorona</name>
    <dbReference type="NCBI Taxonomy" id="994334"/>
    <lineage>
        <taxon>Eukaryota</taxon>
        <taxon>Fungi</taxon>
        <taxon>Fungi incertae sedis</taxon>
        <taxon>Mucoromycota</taxon>
        <taxon>Mucoromycotina</taxon>
        <taxon>Endogonomycetes</taxon>
        <taxon>Endogonales</taxon>
        <taxon>Endogonaceae</taxon>
        <taxon>Jimgerdemannia</taxon>
    </lineage>
</organism>
<accession>A0A433BA31</accession>
<name>A0A433BA31_9FUNG</name>
<gene>
    <name evidence="1" type="ORF">BC936DRAFT_139339</name>
</gene>
<sequence length="102" mass="12215">ICTNKTCEAFEEQVVVEYGKRDFDLLWDRWECKCPMCFKFVDPITCAFSNTFWRFEGAQIININEKPLKVFCDWTYAGDAYHLFDHDECEMVDWGELSIYVR</sequence>
<proteinExistence type="predicted"/>
<reference evidence="1 2" key="1">
    <citation type="journal article" date="2018" name="New Phytol.">
        <title>Phylogenomics of Endogonaceae and evolution of mycorrhizas within Mucoromycota.</title>
        <authorList>
            <person name="Chang Y."/>
            <person name="Desiro A."/>
            <person name="Na H."/>
            <person name="Sandor L."/>
            <person name="Lipzen A."/>
            <person name="Clum A."/>
            <person name="Barry K."/>
            <person name="Grigoriev I.V."/>
            <person name="Martin F.M."/>
            <person name="Stajich J.E."/>
            <person name="Smith M.E."/>
            <person name="Bonito G."/>
            <person name="Spatafora J.W."/>
        </authorList>
    </citation>
    <scope>NUCLEOTIDE SEQUENCE [LARGE SCALE GENOMIC DNA]</scope>
    <source>
        <strain evidence="1 2">GMNB39</strain>
    </source>
</reference>
<dbReference type="EMBL" id="RBNI01014739">
    <property type="protein sequence ID" value="RUP19183.1"/>
    <property type="molecule type" value="Genomic_DNA"/>
</dbReference>
<evidence type="ECO:0000313" key="2">
    <source>
        <dbReference type="Proteomes" id="UP000268093"/>
    </source>
</evidence>
<comment type="caution">
    <text evidence="1">The sequence shown here is derived from an EMBL/GenBank/DDBJ whole genome shotgun (WGS) entry which is preliminary data.</text>
</comment>
<protein>
    <submittedName>
        <fullName evidence="1">Uncharacterized protein</fullName>
    </submittedName>
</protein>
<keyword evidence="2" id="KW-1185">Reference proteome</keyword>
<dbReference type="OrthoDB" id="428577at2759"/>
<dbReference type="AlphaFoldDB" id="A0A433BA31"/>
<feature type="non-terminal residue" evidence="1">
    <location>
        <position position="1"/>
    </location>
</feature>
<evidence type="ECO:0000313" key="1">
    <source>
        <dbReference type="EMBL" id="RUP19183.1"/>
    </source>
</evidence>
<dbReference type="Proteomes" id="UP000268093">
    <property type="component" value="Unassembled WGS sequence"/>
</dbReference>